<organism evidence="2 3">
    <name type="scientific">Streptomyces inhibens</name>
    <dbReference type="NCBI Taxonomy" id="2293571"/>
    <lineage>
        <taxon>Bacteria</taxon>
        <taxon>Bacillati</taxon>
        <taxon>Actinomycetota</taxon>
        <taxon>Actinomycetes</taxon>
        <taxon>Kitasatosporales</taxon>
        <taxon>Streptomycetaceae</taxon>
        <taxon>Streptomyces</taxon>
    </lineage>
</organism>
<feature type="transmembrane region" description="Helical" evidence="1">
    <location>
        <begin position="223"/>
        <end position="246"/>
    </location>
</feature>
<comment type="caution">
    <text evidence="2">The sequence shown here is derived from an EMBL/GenBank/DDBJ whole genome shotgun (WGS) entry which is preliminary data.</text>
</comment>
<dbReference type="AlphaFoldDB" id="A0A371PY41"/>
<accession>A0A371PY41</accession>
<reference evidence="2 3" key="1">
    <citation type="submission" date="2018-08" db="EMBL/GenBank/DDBJ databases">
        <title>Streptomyces NEAU-D10 sp. nov., a novel Actinomycete isolated from soil.</title>
        <authorList>
            <person name="Jin L."/>
        </authorList>
    </citation>
    <scope>NUCLEOTIDE SEQUENCE [LARGE SCALE GENOMIC DNA]</scope>
    <source>
        <strain evidence="2 3">NEAU-D10</strain>
    </source>
</reference>
<protein>
    <recommendedName>
        <fullName evidence="4">Integral membrane protein</fullName>
    </recommendedName>
</protein>
<evidence type="ECO:0008006" key="4">
    <source>
        <dbReference type="Google" id="ProtNLM"/>
    </source>
</evidence>
<feature type="transmembrane region" description="Helical" evidence="1">
    <location>
        <begin position="58"/>
        <end position="78"/>
    </location>
</feature>
<evidence type="ECO:0000256" key="1">
    <source>
        <dbReference type="SAM" id="Phobius"/>
    </source>
</evidence>
<feature type="transmembrane region" description="Helical" evidence="1">
    <location>
        <begin position="90"/>
        <end position="113"/>
    </location>
</feature>
<feature type="transmembrane region" description="Helical" evidence="1">
    <location>
        <begin position="134"/>
        <end position="152"/>
    </location>
</feature>
<gene>
    <name evidence="2" type="ORF">DY245_27000</name>
</gene>
<keyword evidence="1" id="KW-0812">Transmembrane</keyword>
<keyword evidence="1" id="KW-0472">Membrane</keyword>
<dbReference type="OrthoDB" id="3872592at2"/>
<feature type="transmembrane region" description="Helical" evidence="1">
    <location>
        <begin position="28"/>
        <end position="51"/>
    </location>
</feature>
<feature type="transmembrane region" description="Helical" evidence="1">
    <location>
        <begin position="349"/>
        <end position="369"/>
    </location>
</feature>
<keyword evidence="1" id="KW-1133">Transmembrane helix</keyword>
<evidence type="ECO:0000313" key="2">
    <source>
        <dbReference type="EMBL" id="REK87397.1"/>
    </source>
</evidence>
<keyword evidence="3" id="KW-1185">Reference proteome</keyword>
<dbReference type="Proteomes" id="UP000262477">
    <property type="component" value="Unassembled WGS sequence"/>
</dbReference>
<feature type="transmembrane region" description="Helical" evidence="1">
    <location>
        <begin position="317"/>
        <end position="337"/>
    </location>
</feature>
<dbReference type="EMBL" id="QUAC01000216">
    <property type="protein sequence ID" value="REK87397.1"/>
    <property type="molecule type" value="Genomic_DNA"/>
</dbReference>
<sequence>MPGPASTGPPGPVHAPGVPPAVRAWAEALGTAVAGIVTMIVVATLGLWAAGAADLPGGAFPSVVAAAVLIAAGGSVGLSGDVGALAQADVAVDVVPLSVTLAGALVTAAVFLLPLRHRAVAGTRELLGRIARTAVCWLVLLLLLTFAARHSFTISVGNDLADELGAELGTTPTVGFRADVPATLGLGLLWVLAVLALTFIIARRAPLSSRLLHFQDSVRPPAFAMLLTLLTYVAIGLVVGIVELIVKGRPAETLAVIFLGLPNLVWMALGIGTGGGWVGHVDKAIGLPMPHVLDQVLRTHGQRTLDLGSIAEHDGRVWLLVPLAAVVLLAAAFTAAVRSPARLPAWRHALEMAVALALTLLVVGLLTGISARYGMSLIGVGDLGGNLGGEVSLQPQLLRLVGVGAAWGLVTGFLGSLLARGVQHRGEVPEP</sequence>
<proteinExistence type="predicted"/>
<dbReference type="InterPro" id="IPR047724">
    <property type="entry name" value="Streptophobe"/>
</dbReference>
<dbReference type="RefSeq" id="WP_128509815.1">
    <property type="nucleotide sequence ID" value="NZ_QUAC01000216.1"/>
</dbReference>
<evidence type="ECO:0000313" key="3">
    <source>
        <dbReference type="Proteomes" id="UP000262477"/>
    </source>
</evidence>
<feature type="transmembrane region" description="Helical" evidence="1">
    <location>
        <begin position="397"/>
        <end position="419"/>
    </location>
</feature>
<name>A0A371PY41_STRIH</name>
<feature type="transmembrane region" description="Helical" evidence="1">
    <location>
        <begin position="182"/>
        <end position="202"/>
    </location>
</feature>
<dbReference type="NCBIfam" id="NF038391">
    <property type="entry name" value="streptophobe"/>
    <property type="match status" value="1"/>
</dbReference>